<dbReference type="Pfam" id="PF01855">
    <property type="entry name" value="POR_N"/>
    <property type="match status" value="1"/>
</dbReference>
<evidence type="ECO:0000259" key="2">
    <source>
        <dbReference type="Pfam" id="PF01855"/>
    </source>
</evidence>
<dbReference type="InterPro" id="IPR009014">
    <property type="entry name" value="Transketo_C/PFOR_II"/>
</dbReference>
<dbReference type="SUPFAM" id="SSF52922">
    <property type="entry name" value="TK C-terminal domain-like"/>
    <property type="match status" value="1"/>
</dbReference>
<dbReference type="InterPro" id="IPR029061">
    <property type="entry name" value="THDP-binding"/>
</dbReference>
<gene>
    <name evidence="4" type="ORF">GCM10010191_38700</name>
</gene>
<dbReference type="NCBIfam" id="NF045791">
    <property type="entry name" value="OxalOxredalpha"/>
    <property type="match status" value="1"/>
</dbReference>
<organism evidence="4 5">
    <name type="scientific">Actinomadura vinacea</name>
    <dbReference type="NCBI Taxonomy" id="115336"/>
    <lineage>
        <taxon>Bacteria</taxon>
        <taxon>Bacillati</taxon>
        <taxon>Actinomycetota</taxon>
        <taxon>Actinomycetes</taxon>
        <taxon>Streptosporangiales</taxon>
        <taxon>Thermomonosporaceae</taxon>
        <taxon>Actinomadura</taxon>
    </lineage>
</organism>
<reference evidence="4 5" key="1">
    <citation type="journal article" date="2019" name="Int. J. Syst. Evol. Microbiol.">
        <title>The Global Catalogue of Microorganisms (GCM) 10K type strain sequencing project: providing services to taxonomists for standard genome sequencing and annotation.</title>
        <authorList>
            <consortium name="The Broad Institute Genomics Platform"/>
            <consortium name="The Broad Institute Genome Sequencing Center for Infectious Disease"/>
            <person name="Wu L."/>
            <person name="Ma J."/>
        </authorList>
    </citation>
    <scope>NUCLEOTIDE SEQUENCE [LARGE SCALE GENOMIC DNA]</scope>
    <source>
        <strain evidence="4 5">JCM 3325</strain>
    </source>
</reference>
<dbReference type="SUPFAM" id="SSF52518">
    <property type="entry name" value="Thiamin diphosphate-binding fold (THDP-binding)"/>
    <property type="match status" value="1"/>
</dbReference>
<dbReference type="InterPro" id="IPR033412">
    <property type="entry name" value="PFOR_II"/>
</dbReference>
<dbReference type="EMBL" id="BAAARW010000012">
    <property type="protein sequence ID" value="GAA2423077.1"/>
    <property type="molecule type" value="Genomic_DNA"/>
</dbReference>
<evidence type="ECO:0000256" key="1">
    <source>
        <dbReference type="ARBA" id="ARBA00023002"/>
    </source>
</evidence>
<keyword evidence="5" id="KW-1185">Reference proteome</keyword>
<dbReference type="InterPro" id="IPR002880">
    <property type="entry name" value="Pyrv_Fd/Flavodoxin_OxRdtase_N"/>
</dbReference>
<dbReference type="Gene3D" id="3.40.50.920">
    <property type="match status" value="1"/>
</dbReference>
<dbReference type="InterPro" id="IPR054917">
    <property type="entry name" value="OxalOxredalpha"/>
</dbReference>
<dbReference type="Pfam" id="PF17147">
    <property type="entry name" value="PFOR_II"/>
    <property type="match status" value="1"/>
</dbReference>
<dbReference type="CDD" id="cd07034">
    <property type="entry name" value="TPP_PYR_PFOR_IOR-alpha_like"/>
    <property type="match status" value="1"/>
</dbReference>
<name>A0ABN3J7F9_9ACTN</name>
<feature type="domain" description="Pyruvate flavodoxin/ferredoxin oxidoreductase pyrimidine binding" evidence="2">
    <location>
        <begin position="69"/>
        <end position="284"/>
    </location>
</feature>
<evidence type="ECO:0000313" key="4">
    <source>
        <dbReference type="EMBL" id="GAA2423077.1"/>
    </source>
</evidence>
<dbReference type="PANTHER" id="PTHR32154">
    <property type="entry name" value="PYRUVATE-FLAVODOXIN OXIDOREDUCTASE-RELATED"/>
    <property type="match status" value="1"/>
</dbReference>
<evidence type="ECO:0000259" key="3">
    <source>
        <dbReference type="Pfam" id="PF17147"/>
    </source>
</evidence>
<dbReference type="InterPro" id="IPR050722">
    <property type="entry name" value="Pyruvate:ferred/Flavod_OxRd"/>
</dbReference>
<feature type="domain" description="Pyruvate:ferredoxin oxidoreductase core" evidence="3">
    <location>
        <begin position="315"/>
        <end position="420"/>
    </location>
</feature>
<dbReference type="Gene3D" id="3.40.50.970">
    <property type="match status" value="1"/>
</dbReference>
<sequence>MAGTIHTDTTRTDTVHTDAVHGNGAAVHAPGAGPAWLERAERTPEGDRLLRDIAGTRVRLNGCAAAAYGALYANVDVVSAYPIRPYTAIMMNLAQFIADGVLDAEYLHADGEHAQLSAAFGAGSCGARAYTGSSGVGVTYGYEMYSITSGARIPIQMAIADRTLDPPGDFGSEHTDALCTRDMGWLMGWAATPQEVFDKTLIGYAIGEDPRVLLPQMICQDGYFVSHIAGEVEMPSTEQVDRYLPPYNLPFPLDPRHPVSHGAQIHPAQGPPLQLERARAMESAIPVIRRRTDEFAEVFGRRYAHFVEEYLLEDAEIAFVVSGGHSVTCRAAIQRLRAQGIRAGMARLMWVRPFPSEDLQKALRGVQAVGVVETNLGLGGASYGGIHSLDVTTALYHSPYNRPLVTSFMAGLGGETVPIAEFTWMADKLVQARERGAVEKPTHWVNFED</sequence>
<protein>
    <submittedName>
        <fullName evidence="4">Oxalate oxidoreductase subunit alpha</fullName>
    </submittedName>
</protein>
<keyword evidence="1" id="KW-0560">Oxidoreductase</keyword>
<comment type="caution">
    <text evidence="4">The sequence shown here is derived from an EMBL/GenBank/DDBJ whole genome shotgun (WGS) entry which is preliminary data.</text>
</comment>
<proteinExistence type="predicted"/>
<evidence type="ECO:0000313" key="5">
    <source>
        <dbReference type="Proteomes" id="UP001501231"/>
    </source>
</evidence>
<dbReference type="RefSeq" id="WP_344590383.1">
    <property type="nucleotide sequence ID" value="NZ_BAAARW010000012.1"/>
</dbReference>
<accession>A0ABN3J7F9</accession>
<dbReference type="Proteomes" id="UP001501231">
    <property type="component" value="Unassembled WGS sequence"/>
</dbReference>
<dbReference type="PANTHER" id="PTHR32154:SF30">
    <property type="entry name" value="2-OXOACID OXIDOREDUCTASE (FERREDOXIN)"/>
    <property type="match status" value="1"/>
</dbReference>